<dbReference type="EMBL" id="CAXAMN010010957">
    <property type="protein sequence ID" value="CAK9033179.1"/>
    <property type="molecule type" value="Genomic_DNA"/>
</dbReference>
<dbReference type="Pfam" id="PF13087">
    <property type="entry name" value="AAA_12"/>
    <property type="match status" value="1"/>
</dbReference>
<name>A0ABP0L235_9DINO</name>
<dbReference type="InterPro" id="IPR041679">
    <property type="entry name" value="DNA2/NAM7-like_C"/>
</dbReference>
<evidence type="ECO:0000313" key="2">
    <source>
        <dbReference type="EMBL" id="CAK9033179.1"/>
    </source>
</evidence>
<dbReference type="PANTHER" id="PTHR10887:SF495">
    <property type="entry name" value="HELICASE SENATAXIN ISOFORM X1-RELATED"/>
    <property type="match status" value="1"/>
</dbReference>
<evidence type="ECO:0000313" key="3">
    <source>
        <dbReference type="Proteomes" id="UP001642484"/>
    </source>
</evidence>
<dbReference type="Proteomes" id="UP001642484">
    <property type="component" value="Unassembled WGS sequence"/>
</dbReference>
<dbReference type="InterPro" id="IPR027417">
    <property type="entry name" value="P-loop_NTPase"/>
</dbReference>
<comment type="caution">
    <text evidence="2">The sequence shown here is derived from an EMBL/GenBank/DDBJ whole genome shotgun (WGS) entry which is preliminary data.</text>
</comment>
<dbReference type="InterPro" id="IPR047187">
    <property type="entry name" value="SF1_C_Upf1"/>
</dbReference>
<keyword evidence="3" id="KW-1185">Reference proteome</keyword>
<dbReference type="CDD" id="cd18808">
    <property type="entry name" value="SF1_C_Upf1"/>
    <property type="match status" value="1"/>
</dbReference>
<protein>
    <recommendedName>
        <fullName evidence="1">DNA2/NAM7 helicase-like C-terminal domain-containing protein</fullName>
    </recommendedName>
</protein>
<dbReference type="InterPro" id="IPR045055">
    <property type="entry name" value="DNA2/NAM7-like"/>
</dbReference>
<sequence>MHCNVTEQNVSLYVTSPFIVHEVIHQRCLLRLGDEHAASYNRAIQAELLQSKVINGASRIMNMKDEQIRDEPVDRMRSAIKSSQYDLIVHPVASFSDAGAEYQAQWDALHLNQGQYMVKVITGSKALRPHLLTKAIFCRYVLSRMLGQDGSSKLGNSVVIVLGDGTEISFDHSEQVIKTQCDGLVQLMKSGQVPKPTAQDLRLHPTFAEVAFRHLLKEHSLELIPLKPGQKRALCKRGIDSLTSLRRATFDQVKDFMSEQVFLKVRRHAKLLADETKDFCMASVDQPLLLAPAAFIVVDLVEGTEPLLNSFVVRSSECGVFHTGQMQEFVQKIASHQVYFFGAEVWDKVLLSCLALGRADLAGRVLQEVYEGKWVDLKVRLDDIVCNKTGDSFEDYYVALLGKDSCGDLRSFQTLPQLLEVSRSSVLPQRQRREAEERFRTLVSGKTHALQQLGQWIQRNVPSQYMVKRSAFVQDLLVLCTRFLGMARNPGWPEEVWNVAKKWPDFYKQELFWRLVDTIELFNASEDEWTEHVLCLSRLKRAQLNPRTATERMNGRFLTRSLRLEYDWNVTQETTIKEKDEVFVREDATLRGKVEKIDNSGAGRLSKVTLLFDTSFGKNPNLDNLLGPSLERISIMQAQFAMVGGENIMTKAVEQRLASIIATPWMMLKQSFRNFLQRKPVSQTPVEECRAKDTVCNLTEDYLIIQGPPGTGKTYTSAKIIQRLLQQLPSRVIVSSNSHRAIRNLLSTISSFNVPVAKVLGNDETHAELRAEGIDAVENARGICFPSHCRVLGGTASQLMKLAGDSDYLFVDEAGQVTLELLAVLGQLARNLVLVGDQQQLPPPVGPKLLLTKGGGVSCLDYFSQGDAVINSSCGIFLPTTYRMSDRLTQVISSNFYDKGLSAFHRNAGNRLILSPGLLQVDTGAEFISVPHEGNLQSSEMLGSGGKGSNPESEQVFVRVGRCIGKVLNKEEAEAVHGIVEQLLQSQVILDDNAPRALQGSDIIIVCPYNAQVVMIRSTLARSRVPQMNQIRVGSVDLFQGQQAAVSIISLGASSGAGGRMCFVLDPKRTNVALSRARAVAVMLGSPVLGNCRVETVEEVEIQNRYVRWMNEGFA</sequence>
<dbReference type="CDD" id="cd17934">
    <property type="entry name" value="DEXXQc_Upf1-like"/>
    <property type="match status" value="1"/>
</dbReference>
<organism evidence="2 3">
    <name type="scientific">Durusdinium trenchii</name>
    <dbReference type="NCBI Taxonomy" id="1381693"/>
    <lineage>
        <taxon>Eukaryota</taxon>
        <taxon>Sar</taxon>
        <taxon>Alveolata</taxon>
        <taxon>Dinophyceae</taxon>
        <taxon>Suessiales</taxon>
        <taxon>Symbiodiniaceae</taxon>
        <taxon>Durusdinium</taxon>
    </lineage>
</organism>
<feature type="domain" description="DNA2/NAM7 helicase-like C-terminal" evidence="1">
    <location>
        <begin position="874"/>
        <end position="1086"/>
    </location>
</feature>
<dbReference type="SUPFAM" id="SSF52540">
    <property type="entry name" value="P-loop containing nucleoside triphosphate hydrolases"/>
    <property type="match status" value="1"/>
</dbReference>
<proteinExistence type="predicted"/>
<reference evidence="2 3" key="1">
    <citation type="submission" date="2024-02" db="EMBL/GenBank/DDBJ databases">
        <authorList>
            <person name="Chen Y."/>
            <person name="Shah S."/>
            <person name="Dougan E. K."/>
            <person name="Thang M."/>
            <person name="Chan C."/>
        </authorList>
    </citation>
    <scope>NUCLEOTIDE SEQUENCE [LARGE SCALE GENOMIC DNA]</scope>
</reference>
<accession>A0ABP0L235</accession>
<dbReference type="PANTHER" id="PTHR10887">
    <property type="entry name" value="DNA2/NAM7 HELICASE FAMILY"/>
    <property type="match status" value="1"/>
</dbReference>
<evidence type="ECO:0000259" key="1">
    <source>
        <dbReference type="Pfam" id="PF13087"/>
    </source>
</evidence>
<gene>
    <name evidence="2" type="ORF">CCMP2556_LOCUS18968</name>
</gene>
<dbReference type="Pfam" id="PF13604">
    <property type="entry name" value="AAA_30"/>
    <property type="match status" value="1"/>
</dbReference>
<dbReference type="Gene3D" id="3.40.50.300">
    <property type="entry name" value="P-loop containing nucleotide triphosphate hydrolases"/>
    <property type="match status" value="2"/>
</dbReference>